<keyword evidence="8" id="KW-1185">Reference proteome</keyword>
<dbReference type="AlphaFoldDB" id="A0A2D2CX84"/>
<feature type="domain" description="BPL/LPL catalytic" evidence="6">
    <location>
        <begin position="21"/>
        <end position="148"/>
    </location>
</feature>
<evidence type="ECO:0000256" key="1">
    <source>
        <dbReference type="ARBA" id="ARBA00022598"/>
    </source>
</evidence>
<accession>A0A2D2CX84</accession>
<keyword evidence="1 7" id="KW-0436">Ligase</keyword>
<dbReference type="InterPro" id="IPR004143">
    <property type="entry name" value="BPL_LPL_catalytic"/>
</dbReference>
<evidence type="ECO:0000313" key="7">
    <source>
        <dbReference type="EMBL" id="ATQ67370.1"/>
    </source>
</evidence>
<dbReference type="GO" id="GO:0005737">
    <property type="term" value="C:cytoplasm"/>
    <property type="evidence" value="ECO:0007669"/>
    <property type="project" value="TreeGrafter"/>
</dbReference>
<dbReference type="Proteomes" id="UP000230709">
    <property type="component" value="Chromosome"/>
</dbReference>
<dbReference type="PANTHER" id="PTHR12835">
    <property type="entry name" value="BIOTIN PROTEIN LIGASE"/>
    <property type="match status" value="1"/>
</dbReference>
<evidence type="ECO:0000256" key="4">
    <source>
        <dbReference type="ARBA" id="ARBA00047846"/>
    </source>
</evidence>
<reference evidence="8" key="1">
    <citation type="submission" date="2017-10" db="EMBL/GenBank/DDBJ databases">
        <title>Completed PacBio SMRT sequence of Methylosinus trichosporium OB3b reveals presence of a third large plasmid.</title>
        <authorList>
            <person name="Charles T.C."/>
            <person name="Lynch M.D.J."/>
            <person name="Heil J.R."/>
            <person name="Cheng J."/>
        </authorList>
    </citation>
    <scope>NUCLEOTIDE SEQUENCE [LARGE SCALE GENOMIC DNA]</scope>
    <source>
        <strain evidence="8">OB3b</strain>
    </source>
</reference>
<dbReference type="PANTHER" id="PTHR12835:SF5">
    <property type="entry name" value="BIOTIN--PROTEIN LIGASE"/>
    <property type="match status" value="1"/>
</dbReference>
<dbReference type="InterPro" id="IPR004408">
    <property type="entry name" value="Biotin_CoA_COase_ligase"/>
</dbReference>
<keyword evidence="2" id="KW-0092">Biotin</keyword>
<proteinExistence type="predicted"/>
<organism evidence="7 8">
    <name type="scientific">Methylosinus trichosporium (strain ATCC 35070 / NCIMB 11131 / UNIQEM 75 / OB3b)</name>
    <dbReference type="NCBI Taxonomy" id="595536"/>
    <lineage>
        <taxon>Bacteria</taxon>
        <taxon>Pseudomonadati</taxon>
        <taxon>Pseudomonadota</taxon>
        <taxon>Alphaproteobacteria</taxon>
        <taxon>Hyphomicrobiales</taxon>
        <taxon>Methylocystaceae</taxon>
        <taxon>Methylosinus</taxon>
    </lineage>
</organism>
<dbReference type="KEGG" id="mtw:CQW49_05280"/>
<dbReference type="GO" id="GO:0004077">
    <property type="term" value="F:biotin--[biotin carboxyl-carrier protein] ligase activity"/>
    <property type="evidence" value="ECO:0007669"/>
    <property type="project" value="UniProtKB-EC"/>
</dbReference>
<dbReference type="InterPro" id="IPR045864">
    <property type="entry name" value="aa-tRNA-synth_II/BPL/LPL"/>
</dbReference>
<dbReference type="NCBIfam" id="TIGR00121">
    <property type="entry name" value="birA_ligase"/>
    <property type="match status" value="1"/>
</dbReference>
<dbReference type="Pfam" id="PF02237">
    <property type="entry name" value="BPL_C"/>
    <property type="match status" value="1"/>
</dbReference>
<dbReference type="InterPro" id="IPR003142">
    <property type="entry name" value="BPL_C"/>
</dbReference>
<dbReference type="EMBL" id="CP023737">
    <property type="protein sequence ID" value="ATQ67370.1"/>
    <property type="molecule type" value="Genomic_DNA"/>
</dbReference>
<dbReference type="CDD" id="cd16442">
    <property type="entry name" value="BPL"/>
    <property type="match status" value="1"/>
</dbReference>
<dbReference type="STRING" id="595536.GCA_000178815_04102"/>
<dbReference type="Gene3D" id="3.30.930.10">
    <property type="entry name" value="Bira Bifunctional Protein, Domain 2"/>
    <property type="match status" value="1"/>
</dbReference>
<evidence type="ECO:0000256" key="2">
    <source>
        <dbReference type="ARBA" id="ARBA00023267"/>
    </source>
</evidence>
<dbReference type="Pfam" id="PF03099">
    <property type="entry name" value="BPL_LplA_LipB"/>
    <property type="match status" value="1"/>
</dbReference>
<evidence type="ECO:0000313" key="8">
    <source>
        <dbReference type="Proteomes" id="UP000230709"/>
    </source>
</evidence>
<evidence type="ECO:0000259" key="6">
    <source>
        <dbReference type="Pfam" id="PF03099"/>
    </source>
</evidence>
<dbReference type="Gene3D" id="2.30.30.100">
    <property type="match status" value="1"/>
</dbReference>
<dbReference type="RefSeq" id="WP_003608861.1">
    <property type="nucleotide sequence ID" value="NZ_ADVE02000001.1"/>
</dbReference>
<gene>
    <name evidence="7" type="ORF">CQW49_05280</name>
</gene>
<protein>
    <recommendedName>
        <fullName evidence="3">biotin--[biotin carboxyl-carrier protein] ligase</fullName>
        <ecNumber evidence="3">6.3.4.15</ecNumber>
    </recommendedName>
</protein>
<comment type="catalytic activity">
    <reaction evidence="4">
        <text>biotin + L-lysyl-[protein] + ATP = N(6)-biotinyl-L-lysyl-[protein] + AMP + diphosphate + H(+)</text>
        <dbReference type="Rhea" id="RHEA:11756"/>
        <dbReference type="Rhea" id="RHEA-COMP:9752"/>
        <dbReference type="Rhea" id="RHEA-COMP:10505"/>
        <dbReference type="ChEBI" id="CHEBI:15378"/>
        <dbReference type="ChEBI" id="CHEBI:29969"/>
        <dbReference type="ChEBI" id="CHEBI:30616"/>
        <dbReference type="ChEBI" id="CHEBI:33019"/>
        <dbReference type="ChEBI" id="CHEBI:57586"/>
        <dbReference type="ChEBI" id="CHEBI:83144"/>
        <dbReference type="ChEBI" id="CHEBI:456215"/>
        <dbReference type="EC" id="6.3.4.15"/>
    </reaction>
</comment>
<dbReference type="SUPFAM" id="SSF55681">
    <property type="entry name" value="Class II aaRS and biotin synthetases"/>
    <property type="match status" value="1"/>
</dbReference>
<dbReference type="EC" id="6.3.4.15" evidence="3"/>
<evidence type="ECO:0000256" key="3">
    <source>
        <dbReference type="ARBA" id="ARBA00024227"/>
    </source>
</evidence>
<sequence length="267" mass="28222">MEKVELGRRAYARGVRLAAFETIDSTNDEARRRAEAGDPGPLWIVAARQTKGRGRLGRSWSSLEGNLHASLLLSGFGAPAIAPQLGFVAGLATIAALIEITGAPHRLALKWPNDVLLDGAKLAGVLLEGAQPAHPAAPFACIIGVGVNCAAAPEGLPYPASDLSRLSAPTNAGALFACLSDHMEETLQLWSSGAGFPALRERWLTYAAGLGEEIEARLPGETLRGRFETIDRDGRLIISAEGGRRAIEAGDIFLPALAARPEPERRP</sequence>
<evidence type="ECO:0000259" key="5">
    <source>
        <dbReference type="Pfam" id="PF02237"/>
    </source>
</evidence>
<feature type="domain" description="Biotin protein ligase C-terminal" evidence="5">
    <location>
        <begin position="210"/>
        <end position="254"/>
    </location>
</feature>
<name>A0A2D2CX84_METT3</name>